<evidence type="ECO:0000313" key="2">
    <source>
        <dbReference type="Proteomes" id="UP000001510"/>
    </source>
</evidence>
<gene>
    <name evidence="1" type="ordered locus">MAE_30930</name>
</gene>
<name>B0JKX6_MICAN</name>
<protein>
    <submittedName>
        <fullName evidence="1">Uncharacterized protein</fullName>
    </submittedName>
</protein>
<dbReference type="PaxDb" id="449447-MAE_30930"/>
<dbReference type="EMBL" id="AP009552">
    <property type="protein sequence ID" value="BAG02915.1"/>
    <property type="molecule type" value="Genomic_DNA"/>
</dbReference>
<keyword evidence="2" id="KW-1185">Reference proteome</keyword>
<dbReference type="EnsemblBacteria" id="BAG02915">
    <property type="protein sequence ID" value="BAG02915"/>
    <property type="gene ID" value="MAE_30930"/>
</dbReference>
<organism evidence="1 2">
    <name type="scientific">Microcystis aeruginosa (strain NIES-843 / IAM M-2473)</name>
    <dbReference type="NCBI Taxonomy" id="449447"/>
    <lineage>
        <taxon>Bacteria</taxon>
        <taxon>Bacillati</taxon>
        <taxon>Cyanobacteriota</taxon>
        <taxon>Cyanophyceae</taxon>
        <taxon>Oscillatoriophycideae</taxon>
        <taxon>Chroococcales</taxon>
        <taxon>Microcystaceae</taxon>
        <taxon>Microcystis</taxon>
    </lineage>
</organism>
<sequence>MEREREIEYQFQSKFQSLIGFKINWNPKQRRSYFWGNRFQSLIGFKINWNLCFL</sequence>
<dbReference type="AlphaFoldDB" id="B0JKX6"/>
<reference evidence="1 2" key="1">
    <citation type="journal article" date="2007" name="DNA Res.">
        <title>Complete genomic structure of the bloom-forming toxic cyanobacterium Microcystis aeruginosa NIES-843.</title>
        <authorList>
            <person name="Kaneko T."/>
            <person name="Nakajima N."/>
            <person name="Okamoto S."/>
            <person name="Suzuki I."/>
            <person name="Tanabe Y."/>
            <person name="Tamaoki M."/>
            <person name="Nakamura Y."/>
            <person name="Kasai F."/>
            <person name="Watanabe A."/>
            <person name="Kawashima K."/>
            <person name="Kishida Y."/>
            <person name="Ono A."/>
            <person name="Shimizu Y."/>
            <person name="Takahashi C."/>
            <person name="Minami C."/>
            <person name="Fujishiro T."/>
            <person name="Kohara M."/>
            <person name="Katoh M."/>
            <person name="Nakazaki N."/>
            <person name="Nakayama S."/>
            <person name="Yamada M."/>
            <person name="Tabata S."/>
            <person name="Watanabe M.M."/>
        </authorList>
    </citation>
    <scope>NUCLEOTIDE SEQUENCE [LARGE SCALE GENOMIC DNA]</scope>
    <source>
        <strain evidence="2">NIES-843 / IAM M-247</strain>
    </source>
</reference>
<dbReference type="Proteomes" id="UP000001510">
    <property type="component" value="Chromosome"/>
</dbReference>
<evidence type="ECO:0000313" key="1">
    <source>
        <dbReference type="EMBL" id="BAG02915.1"/>
    </source>
</evidence>
<proteinExistence type="predicted"/>
<dbReference type="HOGENOM" id="CLU_3045374_0_0_3"/>
<accession>B0JKX6</accession>
<dbReference type="KEGG" id="mar:MAE_30930"/>